<feature type="compositionally biased region" description="Basic and acidic residues" evidence="4">
    <location>
        <begin position="196"/>
        <end position="214"/>
    </location>
</feature>
<sequence>MPIQVPKFSSFKPEPKPKPVVKEPDESSDATTHNRHAKRLKHRQEAQSRSSREKHRRDSRERPAKDPSTDARLFLSKFRQPSPPSGEHRDLWTVDSKGDHSIAKYGTIDRYTVPPYRRAGYGCILGLTSTYRIDYAESNDRSIVVSYRELHSAPRALASQRAFDDKSRSGRFVATSGLQRLDLSLDFMPITKPPKAKHELDTHATSEVDYRSLEREDDAGVWSDSDVEDEPAKEQDNRRSKITQRNAMLTQRTREHPKNLQAWLDLVAHQQAMITLDQEEGYELRTADMQHMAEIKISVYENALRKIGDNKNNQIQLQLGLMAQARQLWNEEKIEEKWRAILDKYPQDIALWMAHLEFAQTSFANFKFERCRTNFQDFLTALHDNHDLNSIEDRLHLMIRLTSMVRQAGYQELAIAIWQAILEYNIFRPPCSDLAKMMKLFEDFWESEALRLGEPGSRGWRQTVESPFDADLPPEPVLASVDSNLGSLKAFRDREAEHVRKLRYPGRTTDQLGEDDPFHLVIFLDVKEYLKLVPDGIPHEMIVDAFLCFCGLPPLPRSAGYHTKWWGDPILHQPSAASPPTISSESFKELLDTLLSRSYPSIQWTTEFLFDHAFENVAESIDTTFIRQVLSLVARQSAADDIIGEYLLAFEHRFANSSVLRSAKRLIKARPQSLKLYNAYGLVESRRGESAKADVAFSAALGLQKREFLFAAPGNLQLLRNWVLEALQRDDSKEALWRLVSHTGQVLKTSHERNMIPDDTAILRGRGVLRETQERAMLSNDHNSAVTATALEALLVYLLGDEDIQGALSVHARLTNRLDQLNTVASSAVELHAQLTAELIAYYIGNANIVKRAYIQQSLMELVERFPDNTILLSTQAASERRFLIDDRLRGIVLDTLSLQEKKPASTIKWSFAIQYEVSRGENRGSTTQSIRELYRKAENGASAYSPAIWTSHVLFELADLRREKERNPNKPRDKAGGKPEKRKVNLRMEDCYHRVKDTFFRGMRQLPWSKDFMMLAFTHLMEEKILTEEELREVYNVMVEKELRMHVELEDGLVEDQSPLY</sequence>
<dbReference type="PANTHER" id="PTHR13471:SF0">
    <property type="entry name" value="NUCLEAR EXOSOME REGULATOR NRDE2"/>
    <property type="match status" value="1"/>
</dbReference>
<feature type="compositionally biased region" description="Basic and acidic residues" evidence="4">
    <location>
        <begin position="13"/>
        <end position="25"/>
    </location>
</feature>
<dbReference type="EMBL" id="ML996356">
    <property type="protein sequence ID" value="KAF2727088.1"/>
    <property type="molecule type" value="Genomic_DNA"/>
</dbReference>
<feature type="compositionally biased region" description="Basic and acidic residues" evidence="4">
    <location>
        <begin position="230"/>
        <end position="239"/>
    </location>
</feature>
<dbReference type="Pfam" id="PF08424">
    <property type="entry name" value="NRDE-2"/>
    <property type="match status" value="1"/>
</dbReference>
<keyword evidence="6" id="KW-1185">Reference proteome</keyword>
<feature type="compositionally biased region" description="Low complexity" evidence="4">
    <location>
        <begin position="1"/>
        <end position="12"/>
    </location>
</feature>
<feature type="region of interest" description="Disordered" evidence="4">
    <location>
        <begin position="1"/>
        <end position="91"/>
    </location>
</feature>
<dbReference type="GO" id="GO:0031048">
    <property type="term" value="P:regulatory ncRNA-mediated heterochromatin formation"/>
    <property type="evidence" value="ECO:0007669"/>
    <property type="project" value="TreeGrafter"/>
</dbReference>
<reference evidence="5" key="1">
    <citation type="journal article" date="2020" name="Stud. Mycol.">
        <title>101 Dothideomycetes genomes: a test case for predicting lifestyles and emergence of pathogens.</title>
        <authorList>
            <person name="Haridas S."/>
            <person name="Albert R."/>
            <person name="Binder M."/>
            <person name="Bloem J."/>
            <person name="Labutti K."/>
            <person name="Salamov A."/>
            <person name="Andreopoulos B."/>
            <person name="Baker S."/>
            <person name="Barry K."/>
            <person name="Bills G."/>
            <person name="Bluhm B."/>
            <person name="Cannon C."/>
            <person name="Castanera R."/>
            <person name="Culley D."/>
            <person name="Daum C."/>
            <person name="Ezra D."/>
            <person name="Gonzalez J."/>
            <person name="Henrissat B."/>
            <person name="Kuo A."/>
            <person name="Liang C."/>
            <person name="Lipzen A."/>
            <person name="Lutzoni F."/>
            <person name="Magnuson J."/>
            <person name="Mondo S."/>
            <person name="Nolan M."/>
            <person name="Ohm R."/>
            <person name="Pangilinan J."/>
            <person name="Park H.-J."/>
            <person name="Ramirez L."/>
            <person name="Alfaro M."/>
            <person name="Sun H."/>
            <person name="Tritt A."/>
            <person name="Yoshinaga Y."/>
            <person name="Zwiers L.-H."/>
            <person name="Turgeon B."/>
            <person name="Goodwin S."/>
            <person name="Spatafora J."/>
            <person name="Crous P."/>
            <person name="Grigoriev I."/>
        </authorList>
    </citation>
    <scope>NUCLEOTIDE SEQUENCE</scope>
    <source>
        <strain evidence="5">CBS 125425</strain>
    </source>
</reference>
<protein>
    <submittedName>
        <fullName evidence="5">DUF1740-domain-containing protein</fullName>
    </submittedName>
</protein>
<feature type="compositionally biased region" description="Basic and acidic residues" evidence="4">
    <location>
        <begin position="56"/>
        <end position="69"/>
    </location>
</feature>
<name>A0A9P4QKD5_9PLEO</name>
<comment type="similarity">
    <text evidence="2">Belongs to the NRDE2 family.</text>
</comment>
<accession>A0A9P4QKD5</accession>
<feature type="compositionally biased region" description="Acidic residues" evidence="4">
    <location>
        <begin position="215"/>
        <end position="229"/>
    </location>
</feature>
<feature type="compositionally biased region" description="Basic residues" evidence="4">
    <location>
        <begin position="33"/>
        <end position="42"/>
    </location>
</feature>
<dbReference type="PANTHER" id="PTHR13471">
    <property type="entry name" value="TETRATRICOPEPTIDE-LIKE HELICAL"/>
    <property type="match status" value="1"/>
</dbReference>
<gene>
    <name evidence="5" type="ORF">EJ04DRAFT_517472</name>
</gene>
<dbReference type="GO" id="GO:0071013">
    <property type="term" value="C:catalytic step 2 spliceosome"/>
    <property type="evidence" value="ECO:0007669"/>
    <property type="project" value="TreeGrafter"/>
</dbReference>
<dbReference type="AlphaFoldDB" id="A0A9P4QKD5"/>
<evidence type="ECO:0000313" key="5">
    <source>
        <dbReference type="EMBL" id="KAF2727088.1"/>
    </source>
</evidence>
<dbReference type="InterPro" id="IPR013633">
    <property type="entry name" value="NRDE-2"/>
</dbReference>
<comment type="subcellular location">
    <subcellularLocation>
        <location evidence="1">Nucleus</location>
    </subcellularLocation>
</comment>
<evidence type="ECO:0000256" key="1">
    <source>
        <dbReference type="ARBA" id="ARBA00004123"/>
    </source>
</evidence>
<proteinExistence type="inferred from homology"/>
<dbReference type="OrthoDB" id="297219at2759"/>
<evidence type="ECO:0000313" key="6">
    <source>
        <dbReference type="Proteomes" id="UP000799444"/>
    </source>
</evidence>
<evidence type="ECO:0000256" key="4">
    <source>
        <dbReference type="SAM" id="MobiDB-lite"/>
    </source>
</evidence>
<dbReference type="GO" id="GO:1902369">
    <property type="term" value="P:negative regulation of RNA catabolic process"/>
    <property type="evidence" value="ECO:0007669"/>
    <property type="project" value="TreeGrafter"/>
</dbReference>
<keyword evidence="3" id="KW-0539">Nucleus</keyword>
<feature type="region of interest" description="Disordered" evidence="4">
    <location>
        <begin position="194"/>
        <end position="254"/>
    </location>
</feature>
<organism evidence="5 6">
    <name type="scientific">Polyplosphaeria fusca</name>
    <dbReference type="NCBI Taxonomy" id="682080"/>
    <lineage>
        <taxon>Eukaryota</taxon>
        <taxon>Fungi</taxon>
        <taxon>Dikarya</taxon>
        <taxon>Ascomycota</taxon>
        <taxon>Pezizomycotina</taxon>
        <taxon>Dothideomycetes</taxon>
        <taxon>Pleosporomycetidae</taxon>
        <taxon>Pleosporales</taxon>
        <taxon>Tetraplosphaeriaceae</taxon>
        <taxon>Polyplosphaeria</taxon>
    </lineage>
</organism>
<dbReference type="Proteomes" id="UP000799444">
    <property type="component" value="Unassembled WGS sequence"/>
</dbReference>
<evidence type="ECO:0000256" key="3">
    <source>
        <dbReference type="ARBA" id="ARBA00023242"/>
    </source>
</evidence>
<comment type="caution">
    <text evidence="5">The sequence shown here is derived from an EMBL/GenBank/DDBJ whole genome shotgun (WGS) entry which is preliminary data.</text>
</comment>
<evidence type="ECO:0000256" key="2">
    <source>
        <dbReference type="ARBA" id="ARBA00009265"/>
    </source>
</evidence>